<dbReference type="EMBL" id="CP134213">
    <property type="protein sequence ID" value="WND16859.1"/>
    <property type="molecule type" value="Genomic_DNA"/>
</dbReference>
<reference evidence="7 8" key="1">
    <citation type="submission" date="2023-09" db="EMBL/GenBank/DDBJ databases">
        <title>The genome sequence of Streptomyces anthocyanicus.</title>
        <authorList>
            <person name="Mo P."/>
        </authorList>
    </citation>
    <scope>NUCLEOTIDE SEQUENCE [LARGE SCALE GENOMIC DNA]</scope>
    <source>
        <strain evidence="7 8">JCM 4387</strain>
    </source>
</reference>
<dbReference type="SUPFAM" id="SSF51905">
    <property type="entry name" value="FAD/NAD(P)-binding domain"/>
    <property type="match status" value="1"/>
</dbReference>
<keyword evidence="2" id="KW-0732">Signal</keyword>
<dbReference type="Pfam" id="PF01266">
    <property type="entry name" value="DAO"/>
    <property type="match status" value="1"/>
</dbReference>
<dbReference type="InterPro" id="IPR028081">
    <property type="entry name" value="Leu-bd"/>
</dbReference>
<evidence type="ECO:0000256" key="1">
    <source>
        <dbReference type="ARBA" id="ARBA00010062"/>
    </source>
</evidence>
<proteinExistence type="inferred from homology"/>
<dbReference type="PANTHER" id="PTHR13847">
    <property type="entry name" value="SARCOSINE DEHYDROGENASE-RELATED"/>
    <property type="match status" value="1"/>
</dbReference>
<dbReference type="Gene3D" id="3.50.50.60">
    <property type="entry name" value="FAD/NAD(P)-binding domain"/>
    <property type="match status" value="1"/>
</dbReference>
<gene>
    <name evidence="7" type="ORF">RI060_05565</name>
</gene>
<dbReference type="Gene3D" id="3.40.50.2300">
    <property type="match status" value="2"/>
</dbReference>
<dbReference type="PANTHER" id="PTHR13847:SF287">
    <property type="entry name" value="FAD-DEPENDENT OXIDOREDUCTASE DOMAIN-CONTAINING PROTEIN 1"/>
    <property type="match status" value="1"/>
</dbReference>
<dbReference type="InterPro" id="IPR028082">
    <property type="entry name" value="Peripla_BP_I"/>
</dbReference>
<evidence type="ECO:0000259" key="5">
    <source>
        <dbReference type="Pfam" id="PF01266"/>
    </source>
</evidence>
<comment type="similarity">
    <text evidence="1">Belongs to the leucine-binding protein family.</text>
</comment>
<keyword evidence="8" id="KW-1185">Reference proteome</keyword>
<dbReference type="InterPro" id="IPR006076">
    <property type="entry name" value="FAD-dep_OxRdtase"/>
</dbReference>
<protein>
    <submittedName>
        <fullName evidence="7">FAD-dependent oxidoreductase</fullName>
    </submittedName>
</protein>
<evidence type="ECO:0000256" key="4">
    <source>
        <dbReference type="SAM" id="MobiDB-lite"/>
    </source>
</evidence>
<feature type="domain" description="FAD dependent oxidoreductase" evidence="5">
    <location>
        <begin position="304"/>
        <end position="645"/>
    </location>
</feature>
<dbReference type="Proteomes" id="UP001249394">
    <property type="component" value="Chromosome"/>
</dbReference>
<organism evidence="7 8">
    <name type="scientific">Streptomyces violaceus</name>
    <name type="common">Streptomyces venezuelae</name>
    <dbReference type="NCBI Taxonomy" id="1936"/>
    <lineage>
        <taxon>Bacteria</taxon>
        <taxon>Bacillati</taxon>
        <taxon>Actinomycetota</taxon>
        <taxon>Actinomycetes</taxon>
        <taxon>Kitasatosporales</taxon>
        <taxon>Streptomycetaceae</taxon>
        <taxon>Streptomyces</taxon>
    </lineage>
</organism>
<feature type="domain" description="Leucine-binding protein" evidence="6">
    <location>
        <begin position="11"/>
        <end position="148"/>
    </location>
</feature>
<dbReference type="Pfam" id="PF13458">
    <property type="entry name" value="Peripla_BP_6"/>
    <property type="match status" value="1"/>
</dbReference>
<evidence type="ECO:0000259" key="6">
    <source>
        <dbReference type="Pfam" id="PF13458"/>
    </source>
</evidence>
<feature type="region of interest" description="Disordered" evidence="4">
    <location>
        <begin position="674"/>
        <end position="700"/>
    </location>
</feature>
<dbReference type="InterPro" id="IPR036188">
    <property type="entry name" value="FAD/NAD-bd_sf"/>
</dbReference>
<evidence type="ECO:0000256" key="3">
    <source>
        <dbReference type="ARBA" id="ARBA00023002"/>
    </source>
</evidence>
<dbReference type="SUPFAM" id="SSF53822">
    <property type="entry name" value="Periplasmic binding protein-like I"/>
    <property type="match status" value="1"/>
</dbReference>
<keyword evidence="3" id="KW-0560">Oxidoreductase</keyword>
<evidence type="ECO:0000256" key="2">
    <source>
        <dbReference type="ARBA" id="ARBA00022729"/>
    </source>
</evidence>
<dbReference type="Gene3D" id="3.30.9.10">
    <property type="entry name" value="D-Amino Acid Oxidase, subunit A, domain 2"/>
    <property type="match status" value="1"/>
</dbReference>
<name>A0ABY9U251_STRVL</name>
<accession>A0ABY9U251</accession>
<evidence type="ECO:0000313" key="7">
    <source>
        <dbReference type="EMBL" id="WND16859.1"/>
    </source>
</evidence>
<evidence type="ECO:0000313" key="8">
    <source>
        <dbReference type="Proteomes" id="UP001249394"/>
    </source>
</evidence>
<sequence length="700" mass="71529">MRTREVRRRPRVAVVGPFSGPRAAWGELLSGAVDSVRRAPVEWEFFDDRGDAEQGGVRACEVVTDGGFAAVVGHFNSLGARDALPVYREHRLPVLLPLATAPGLLDGSDGLALRLCSDDAGQAAAVVAACREQGYECLDVVHDGTGYGLRLAGLLREAAEPELSVSVHSEWRTTPGAAIALCGVHHGAAALLRSRAPVDPGQWIVATDDCDIPEFAELAGAAVEGVRVARLTGGPAARVVAACAALAGALGKHPERRGERLVETVRGELACALDARGEPVNGSPGAGWEVLPVAVPPTPRASFDVAVVGAGVVGRATAAEVAERGRSVALLDGAGDAASTVSGALVRAYEADTAERGRAIRSFQLLWGREERAAAHGFRRTGSLVLFGPGGRAAADEGVADLVAGGLAAEVLDIDEVTRRWPLIEGKGLEGAVWEPGGGYAVAAVALAAMTDRARRAGAHIVPGPAARTLADDAGSGVVVDGRLHAAAAVLAAGCGTPELLGEHWPAGHTARTKRIQYAIFERPAGAGSAPFPALVDLTTGMWARPDGLDAVLAGFPVDEWDVPPAADTALTAAQIDFLRERVGPRLPFLTAARALTSVRGRDLYVSPAALLGPVPGLPHTVVAAGWSGSGFKSAPAAAEAAAELAARARPAGGPPARAWTDATIGGRSDAAVMAQADTVSDGRGGSAKGTEDPETLPAG</sequence>